<sequence>MHRFLENVMKKTIVEETKKSDGGDNHKPDSKPKLVLGKIYAEWCGHCKVLAPKWTVIEKEIPKRFPSKSEQLVYKVEESNMNDAETGLATLKPYLADPMENVELQDGYPTIFKIVNGTLSYYDGPREVGPIITWAMEGLRTSKKSSKKTRKGRKQRRSRHTRRG</sequence>
<feature type="domain" description="Thioredoxin" evidence="2">
    <location>
        <begin position="32"/>
        <end position="63"/>
    </location>
</feature>
<evidence type="ECO:0000313" key="3">
    <source>
        <dbReference type="EMBL" id="QHU10316.1"/>
    </source>
</evidence>
<evidence type="ECO:0000256" key="1">
    <source>
        <dbReference type="SAM" id="MobiDB-lite"/>
    </source>
</evidence>
<proteinExistence type="predicted"/>
<feature type="compositionally biased region" description="Basic residues" evidence="1">
    <location>
        <begin position="141"/>
        <end position="164"/>
    </location>
</feature>
<dbReference type="EMBL" id="MN740753">
    <property type="protein sequence ID" value="QHU10316.1"/>
    <property type="molecule type" value="Genomic_DNA"/>
</dbReference>
<dbReference type="InterPro" id="IPR036249">
    <property type="entry name" value="Thioredoxin-like_sf"/>
</dbReference>
<dbReference type="SUPFAM" id="SSF52833">
    <property type="entry name" value="Thioredoxin-like"/>
    <property type="match status" value="1"/>
</dbReference>
<evidence type="ECO:0000259" key="2">
    <source>
        <dbReference type="Pfam" id="PF00085"/>
    </source>
</evidence>
<dbReference type="AlphaFoldDB" id="A0A6C0JZR5"/>
<accession>A0A6C0JZR5</accession>
<dbReference type="InterPro" id="IPR013766">
    <property type="entry name" value="Thioredoxin_domain"/>
</dbReference>
<name>A0A6C0JZR5_9ZZZZ</name>
<dbReference type="Pfam" id="PF00085">
    <property type="entry name" value="Thioredoxin"/>
    <property type="match status" value="1"/>
</dbReference>
<reference evidence="3" key="1">
    <citation type="journal article" date="2020" name="Nature">
        <title>Giant virus diversity and host interactions through global metagenomics.</title>
        <authorList>
            <person name="Schulz F."/>
            <person name="Roux S."/>
            <person name="Paez-Espino D."/>
            <person name="Jungbluth S."/>
            <person name="Walsh D.A."/>
            <person name="Denef V.J."/>
            <person name="McMahon K.D."/>
            <person name="Konstantinidis K.T."/>
            <person name="Eloe-Fadrosh E.A."/>
            <person name="Kyrpides N.C."/>
            <person name="Woyke T."/>
        </authorList>
    </citation>
    <scope>NUCLEOTIDE SEQUENCE</scope>
    <source>
        <strain evidence="3">GVMAG-S-1101164-67</strain>
    </source>
</reference>
<dbReference type="Gene3D" id="3.40.30.10">
    <property type="entry name" value="Glutaredoxin"/>
    <property type="match status" value="1"/>
</dbReference>
<protein>
    <recommendedName>
        <fullName evidence="2">Thioredoxin domain-containing protein</fullName>
    </recommendedName>
</protein>
<organism evidence="3">
    <name type="scientific">viral metagenome</name>
    <dbReference type="NCBI Taxonomy" id="1070528"/>
    <lineage>
        <taxon>unclassified sequences</taxon>
        <taxon>metagenomes</taxon>
        <taxon>organismal metagenomes</taxon>
    </lineage>
</organism>
<feature type="region of interest" description="Disordered" evidence="1">
    <location>
        <begin position="139"/>
        <end position="164"/>
    </location>
</feature>